<feature type="compositionally biased region" description="Basic residues" evidence="1">
    <location>
        <begin position="49"/>
        <end position="60"/>
    </location>
</feature>
<gene>
    <name evidence="2" type="ORF">EF096_15590</name>
</gene>
<evidence type="ECO:0000313" key="3">
    <source>
        <dbReference type="Proteomes" id="UP000275199"/>
    </source>
</evidence>
<name>A0ABX9XF12_9PSED</name>
<reference evidence="2 3" key="1">
    <citation type="submission" date="2018-11" db="EMBL/GenBank/DDBJ databases">
        <authorList>
            <person name="Jang G.I."/>
            <person name="Hwang C.Y."/>
        </authorList>
    </citation>
    <scope>NUCLEOTIDE SEQUENCE [LARGE SCALE GENOMIC DNA]</scope>
    <source>
        <strain evidence="2 3">SSM26</strain>
    </source>
</reference>
<evidence type="ECO:0008006" key="4">
    <source>
        <dbReference type="Google" id="ProtNLM"/>
    </source>
</evidence>
<comment type="caution">
    <text evidence="2">The sequence shown here is derived from an EMBL/GenBank/DDBJ whole genome shotgun (WGS) entry which is preliminary data.</text>
</comment>
<dbReference type="Proteomes" id="UP000275199">
    <property type="component" value="Unassembled WGS sequence"/>
</dbReference>
<evidence type="ECO:0000256" key="1">
    <source>
        <dbReference type="SAM" id="MobiDB-lite"/>
    </source>
</evidence>
<dbReference type="RefSeq" id="WP_123890715.1">
    <property type="nucleotide sequence ID" value="NZ_JBPYCX010000013.1"/>
</dbReference>
<protein>
    <recommendedName>
        <fullName evidence="4">Transcriptional regulator</fullName>
    </recommendedName>
</protein>
<sequence length="60" mass="6676">MSDKSDSPVVVDFAEARRQRIHDIHDARLESMRSAFAKALPLAGAKSSGKGKKKRNKKPR</sequence>
<dbReference type="EMBL" id="RKKU01000023">
    <property type="protein sequence ID" value="ROZ82328.1"/>
    <property type="molecule type" value="Genomic_DNA"/>
</dbReference>
<keyword evidence="3" id="KW-1185">Reference proteome</keyword>
<proteinExistence type="predicted"/>
<feature type="region of interest" description="Disordered" evidence="1">
    <location>
        <begin position="39"/>
        <end position="60"/>
    </location>
</feature>
<evidence type="ECO:0000313" key="2">
    <source>
        <dbReference type="EMBL" id="ROZ82328.1"/>
    </source>
</evidence>
<organism evidence="2 3">
    <name type="scientific">Pseudomonas neustonica</name>
    <dbReference type="NCBI Taxonomy" id="2487346"/>
    <lineage>
        <taxon>Bacteria</taxon>
        <taxon>Pseudomonadati</taxon>
        <taxon>Pseudomonadota</taxon>
        <taxon>Gammaproteobacteria</taxon>
        <taxon>Pseudomonadales</taxon>
        <taxon>Pseudomonadaceae</taxon>
        <taxon>Pseudomonas</taxon>
    </lineage>
</organism>
<accession>A0ABX9XF12</accession>